<comment type="similarity">
    <text evidence="1">Belongs to the bacterial solute-binding protein 3 family.</text>
</comment>
<evidence type="ECO:0000256" key="2">
    <source>
        <dbReference type="ARBA" id="ARBA00022729"/>
    </source>
</evidence>
<proteinExistence type="inferred from homology"/>
<dbReference type="Proteomes" id="UP001445268">
    <property type="component" value="Chromosome"/>
</dbReference>
<sequence>MGMGHSSNLVWWLMLLLMLASLGMTSATMKARGRPQCDLLIVSGNPESPPLLSRSQERPDKLIGTVVPYLRETFEPLGITLDIREMGSWARVQKFGIDGGIDLIAGIYKTPERLLYFDYLEPPMTHLTTGIWIKRGRKFDYRDWSDLRDLRGSTTIGKSFGSDFDLYARKYLKLERVRSIEQAFMMMRADRVDYVLFEALRGREKLKKYGMLGLFSMLDTPLTRQGLFLAFSKKSPCNTSSLRAAVSKRLADMVSQGRFQRILQAPFYDQGPQEHLLAPGTLGAGAMR</sequence>
<keyword evidence="2" id="KW-0732">Signal</keyword>
<dbReference type="SMART" id="SM00062">
    <property type="entry name" value="PBPb"/>
    <property type="match status" value="1"/>
</dbReference>
<dbReference type="Pfam" id="PF00497">
    <property type="entry name" value="SBP_bac_3"/>
    <property type="match status" value="1"/>
</dbReference>
<protein>
    <submittedName>
        <fullName evidence="4">Transporter substrate-binding domain-containing protein</fullName>
    </submittedName>
</protein>
<reference evidence="4 5" key="1">
    <citation type="submission" date="2024-04" db="EMBL/GenBank/DDBJ databases">
        <title>Marinobacter sp. SBY-1.</title>
        <authorList>
            <person name="Pan C."/>
        </authorList>
    </citation>
    <scope>NUCLEOTIDE SEQUENCE [LARGE SCALE GENOMIC DNA]</scope>
    <source>
        <strain evidence="4 5">SBY-1</strain>
    </source>
</reference>
<dbReference type="SUPFAM" id="SSF53850">
    <property type="entry name" value="Periplasmic binding protein-like II"/>
    <property type="match status" value="1"/>
</dbReference>
<dbReference type="Gene3D" id="3.40.190.10">
    <property type="entry name" value="Periplasmic binding protein-like II"/>
    <property type="match status" value="2"/>
</dbReference>
<evidence type="ECO:0000313" key="5">
    <source>
        <dbReference type="Proteomes" id="UP001445268"/>
    </source>
</evidence>
<evidence type="ECO:0000256" key="1">
    <source>
        <dbReference type="ARBA" id="ARBA00010333"/>
    </source>
</evidence>
<keyword evidence="5" id="KW-1185">Reference proteome</keyword>
<dbReference type="InterPro" id="IPR001638">
    <property type="entry name" value="Solute-binding_3/MltF_N"/>
</dbReference>
<organism evidence="4 5">
    <name type="scientific">Marinobacter alkaliphilus</name>
    <dbReference type="NCBI Taxonomy" id="254719"/>
    <lineage>
        <taxon>Bacteria</taxon>
        <taxon>Pseudomonadati</taxon>
        <taxon>Pseudomonadota</taxon>
        <taxon>Gammaproteobacteria</taxon>
        <taxon>Pseudomonadales</taxon>
        <taxon>Marinobacteraceae</taxon>
        <taxon>Marinobacter</taxon>
    </lineage>
</organism>
<dbReference type="PANTHER" id="PTHR35936">
    <property type="entry name" value="MEMBRANE-BOUND LYTIC MUREIN TRANSGLYCOSYLASE F"/>
    <property type="match status" value="1"/>
</dbReference>
<dbReference type="EMBL" id="CP152380">
    <property type="protein sequence ID" value="XAF54243.1"/>
    <property type="molecule type" value="Genomic_DNA"/>
</dbReference>
<dbReference type="RefSeq" id="WP_342631671.1">
    <property type="nucleotide sequence ID" value="NZ_CP152380.1"/>
</dbReference>
<evidence type="ECO:0000313" key="4">
    <source>
        <dbReference type="EMBL" id="XAF54243.1"/>
    </source>
</evidence>
<evidence type="ECO:0000259" key="3">
    <source>
        <dbReference type="SMART" id="SM00062"/>
    </source>
</evidence>
<gene>
    <name evidence="4" type="ORF">AAGT77_01450</name>
</gene>
<feature type="domain" description="Solute-binding protein family 3/N-terminal" evidence="3">
    <location>
        <begin position="39"/>
        <end position="270"/>
    </location>
</feature>
<dbReference type="PANTHER" id="PTHR35936:SF6">
    <property type="entry name" value="AMINO ACID ABC TRANSPORTER SUBSTRATE-BINDING PAAT FAMILY PROTEIN"/>
    <property type="match status" value="1"/>
</dbReference>
<name>A0ABZ3E3M9_9GAMM</name>
<accession>A0ABZ3E3M9</accession>